<feature type="domain" description="DUF7834" evidence="2">
    <location>
        <begin position="214"/>
        <end position="455"/>
    </location>
</feature>
<dbReference type="PANTHER" id="PTHR35149:SF2">
    <property type="entry name" value="DUF262 DOMAIN-CONTAINING PROTEIN"/>
    <property type="match status" value="1"/>
</dbReference>
<dbReference type="Pfam" id="PF25202">
    <property type="entry name" value="DUF7834"/>
    <property type="match status" value="1"/>
</dbReference>
<evidence type="ECO:0000259" key="2">
    <source>
        <dbReference type="Pfam" id="PF25202"/>
    </source>
</evidence>
<organism evidence="3 4">
    <name type="scientific">Acinetobacter johnsonii</name>
    <dbReference type="NCBI Taxonomy" id="40214"/>
    <lineage>
        <taxon>Bacteria</taxon>
        <taxon>Pseudomonadati</taxon>
        <taxon>Pseudomonadota</taxon>
        <taxon>Gammaproteobacteria</taxon>
        <taxon>Moraxellales</taxon>
        <taxon>Moraxellaceae</taxon>
        <taxon>Acinetobacter</taxon>
    </lineage>
</organism>
<evidence type="ECO:0000259" key="1">
    <source>
        <dbReference type="Pfam" id="PF03235"/>
    </source>
</evidence>
<sequence>MKHKELKIQVLKKEILKVSQLIQLEGLTIPLYQRPYKWTGRNIHQLFQDIQSHREQSAYRLGTLVFHCDEKESRILNIVDGQQRTLTLMLTIYALIEDRLSKLERQDLSDQLNDLVEPLTKFMEKQTFESEISQHNLYDNFQEIKRLVSRIDFTEQHIDFLLNRCEVVSFTLNDISEAFQFFDSQNSRGRDLEPHDLLKAYHLREFSDHEQVLKASTVAGWEDLESHELTTLFAEYLYRIRRWSSGYSARYFGKNEIGVFKGINIDQIAQFPYVESLLIAHHYVDDYNVQYHRKIDKQQKNFPFQLDQMIINGRRFFEMASHYQKQAQIIVQTEFRKSKRFWGVELSQKAQEILDELNHYSDRNRTGDKYVRAIFDCSLIFYIDKFGTAELSNAIEKLFIWAYQLRIKQQAVQLATIDNHVLNHNIFRVIKDAVSPSDVLTLPLRSLTDADNKNNERKGNSDQDTLVKLFKGMNYYE</sequence>
<dbReference type="Proteomes" id="UP000196240">
    <property type="component" value="Unassembled WGS sequence"/>
</dbReference>
<dbReference type="RefSeq" id="WP_087012894.1">
    <property type="nucleotide sequence ID" value="NZ_FUUY01000006.1"/>
</dbReference>
<reference evidence="3 4" key="1">
    <citation type="submission" date="2017-02" db="EMBL/GenBank/DDBJ databases">
        <authorList>
            <person name="Peterson S.W."/>
        </authorList>
    </citation>
    <scope>NUCLEOTIDE SEQUENCE [LARGE SCALE GENOMIC DNA]</scope>
    <source>
        <strain evidence="3">C6</strain>
    </source>
</reference>
<dbReference type="EMBL" id="FUUY01000006">
    <property type="protein sequence ID" value="SJX22390.1"/>
    <property type="molecule type" value="Genomic_DNA"/>
</dbReference>
<name>A0A1R7QDN6_ACIJO</name>
<proteinExistence type="predicted"/>
<evidence type="ECO:0000313" key="4">
    <source>
        <dbReference type="Proteomes" id="UP000196240"/>
    </source>
</evidence>
<accession>A0A1R7QDN6</accession>
<dbReference type="Pfam" id="PF03235">
    <property type="entry name" value="GmrSD_N"/>
    <property type="match status" value="1"/>
</dbReference>
<dbReference type="InterPro" id="IPR057156">
    <property type="entry name" value="DUF7834"/>
</dbReference>
<feature type="domain" description="GmrSD restriction endonucleases N-terminal" evidence="1">
    <location>
        <begin position="21"/>
        <end position="202"/>
    </location>
</feature>
<protein>
    <submittedName>
        <fullName evidence="3">Uncharacterized protein</fullName>
    </submittedName>
</protein>
<gene>
    <name evidence="3" type="ORF">ACNJC6_02032</name>
</gene>
<dbReference type="PANTHER" id="PTHR35149">
    <property type="entry name" value="SLL5132 PROTEIN"/>
    <property type="match status" value="1"/>
</dbReference>
<evidence type="ECO:0000313" key="3">
    <source>
        <dbReference type="EMBL" id="SJX22390.1"/>
    </source>
</evidence>
<dbReference type="AlphaFoldDB" id="A0A1R7QDN6"/>
<dbReference type="InterPro" id="IPR004919">
    <property type="entry name" value="GmrSD_N"/>
</dbReference>